<evidence type="ECO:0000313" key="1">
    <source>
        <dbReference type="EMBL" id="VYS86779.1"/>
    </source>
</evidence>
<protein>
    <submittedName>
        <fullName evidence="1">Uncharacterized protein</fullName>
    </submittedName>
</protein>
<gene>
    <name evidence="1" type="ORF">BFLFYP10_00784</name>
</gene>
<sequence length="36" mass="4227">MKKTVIVFIPLAGMYPELSILVKERFFKGDNDFEYS</sequence>
<proteinExistence type="predicted"/>
<name>A0A6N2S1V0_9BACE</name>
<reference evidence="1" key="1">
    <citation type="submission" date="2019-11" db="EMBL/GenBank/DDBJ databases">
        <authorList>
            <person name="Feng L."/>
        </authorList>
    </citation>
    <scope>NUCLEOTIDE SEQUENCE</scope>
    <source>
        <strain evidence="1">BfaecisLFYP10</strain>
    </source>
</reference>
<dbReference type="EMBL" id="CACRSZ010000020">
    <property type="protein sequence ID" value="VYS86779.1"/>
    <property type="molecule type" value="Genomic_DNA"/>
</dbReference>
<accession>A0A6N2S1V0</accession>
<dbReference type="AlphaFoldDB" id="A0A6N2S1V0"/>
<organism evidence="1">
    <name type="scientific">Bacteroides faecis</name>
    <dbReference type="NCBI Taxonomy" id="674529"/>
    <lineage>
        <taxon>Bacteria</taxon>
        <taxon>Pseudomonadati</taxon>
        <taxon>Bacteroidota</taxon>
        <taxon>Bacteroidia</taxon>
        <taxon>Bacteroidales</taxon>
        <taxon>Bacteroidaceae</taxon>
        <taxon>Bacteroides</taxon>
    </lineage>
</organism>